<feature type="transmembrane region" description="Helical" evidence="12">
    <location>
        <begin position="362"/>
        <end position="384"/>
    </location>
</feature>
<comment type="similarity">
    <text evidence="2 12">Belongs to the cytochrome ubiquinol oxidase subunit 1 family.</text>
</comment>
<dbReference type="AlphaFoldDB" id="A0A1W1W7L0"/>
<reference evidence="14" key="1">
    <citation type="submission" date="2017-04" db="EMBL/GenBank/DDBJ databases">
        <authorList>
            <person name="Varghese N."/>
            <person name="Submissions S."/>
        </authorList>
    </citation>
    <scope>NUCLEOTIDE SEQUENCE [LARGE SCALE GENOMIC DNA]</scope>
    <source>
        <strain evidence="14">DSM 9293</strain>
    </source>
</reference>
<evidence type="ECO:0000256" key="2">
    <source>
        <dbReference type="ARBA" id="ARBA00009819"/>
    </source>
</evidence>
<dbReference type="GO" id="GO:0005886">
    <property type="term" value="C:plasma membrane"/>
    <property type="evidence" value="ECO:0007669"/>
    <property type="project" value="UniProtKB-SubCell"/>
</dbReference>
<keyword evidence="11 12" id="KW-0472">Membrane</keyword>
<evidence type="ECO:0000256" key="3">
    <source>
        <dbReference type="ARBA" id="ARBA00022448"/>
    </source>
</evidence>
<feature type="transmembrane region" description="Helical" evidence="12">
    <location>
        <begin position="417"/>
        <end position="439"/>
    </location>
</feature>
<sequence>MTMTNVGLARLQFGGTLLYHFLFVPLTIGLGLLIAILETFYYRSHNDVYRKAMQFWMKIYLVNFAVGVVTGIIQEFQFGTNWADFSRFVGDVFGAPLAIETLMAFFLESTFLGVWIFGWEKLSPKVHLFAIWMVALGSAMSAFWILAANSFMQEPVGFVFRHGRTEMVNFFAVLANPQLWLEFPHTLFGAIATGSIFMAAVSSYHLIRHTNDEVFEPSFRIAMIGALIGSVSVFILGHEQAQHLIVAQPMKMAASEALWHTSPIHAPWTIVGTIDTKTHSDPFVLQIPYLLSILAYNRLSGRVTGLLELNHLYQLRYGPGNYMPPIVWTFWAFRTMIFAGTTMMLIAIVGAYLTIKGKRPHWLLVLMEWTLILPYLSNTAGWVMTEVGRQPWAVFGLLRTPDGVSPTVSNSELWTTVIGYGILYLSIAVAAVYLFLLIIHQGPSQEQGQESEDESSKHGYLLHGHESLRHAKPTAQYDDMH</sequence>
<keyword evidence="10 12" id="KW-0408">Iron</keyword>
<keyword evidence="3 12" id="KW-0813">Transport</keyword>
<evidence type="ECO:0000256" key="9">
    <source>
        <dbReference type="ARBA" id="ARBA00022989"/>
    </source>
</evidence>
<comment type="subcellular location">
    <subcellularLocation>
        <location evidence="1">Cell membrane</location>
        <topology evidence="1">Multi-pass membrane protein</topology>
    </subcellularLocation>
</comment>
<feature type="transmembrane region" description="Helical" evidence="12">
    <location>
        <begin position="20"/>
        <end position="43"/>
    </location>
</feature>
<feature type="transmembrane region" description="Helical" evidence="12">
    <location>
        <begin position="187"/>
        <end position="207"/>
    </location>
</feature>
<dbReference type="GO" id="GO:0009055">
    <property type="term" value="F:electron transfer activity"/>
    <property type="evidence" value="ECO:0007669"/>
    <property type="project" value="UniProtKB-UniRule"/>
</dbReference>
<keyword evidence="6 12" id="KW-0812">Transmembrane</keyword>
<feature type="transmembrane region" description="Helical" evidence="12">
    <location>
        <begin position="129"/>
        <end position="147"/>
    </location>
</feature>
<dbReference type="GO" id="GO:0016682">
    <property type="term" value="F:oxidoreductase activity, acting on diphenols and related substances as donors, oxygen as acceptor"/>
    <property type="evidence" value="ECO:0007669"/>
    <property type="project" value="TreeGrafter"/>
</dbReference>
<evidence type="ECO:0000313" key="14">
    <source>
        <dbReference type="Proteomes" id="UP000192660"/>
    </source>
</evidence>
<evidence type="ECO:0000313" key="13">
    <source>
        <dbReference type="EMBL" id="SMC02274.1"/>
    </source>
</evidence>
<feature type="transmembrane region" description="Helical" evidence="12">
    <location>
        <begin position="93"/>
        <end position="117"/>
    </location>
</feature>
<dbReference type="GO" id="GO:0070069">
    <property type="term" value="C:cytochrome complex"/>
    <property type="evidence" value="ECO:0007669"/>
    <property type="project" value="UniProtKB-UniRule"/>
</dbReference>
<dbReference type="InterPro" id="IPR002585">
    <property type="entry name" value="Cyt-d_ubiquinol_oxidase_su_1"/>
</dbReference>
<evidence type="ECO:0000256" key="4">
    <source>
        <dbReference type="ARBA" id="ARBA00022475"/>
    </source>
</evidence>
<keyword evidence="7 12" id="KW-0479">Metal-binding</keyword>
<evidence type="ECO:0000256" key="7">
    <source>
        <dbReference type="ARBA" id="ARBA00022723"/>
    </source>
</evidence>
<feature type="transmembrane region" description="Helical" evidence="12">
    <location>
        <begin position="219"/>
        <end position="237"/>
    </location>
</feature>
<organism evidence="13 14">
    <name type="scientific">Sulfobacillus thermosulfidooxidans (strain DSM 9293 / VKM B-1269 / AT-1)</name>
    <dbReference type="NCBI Taxonomy" id="929705"/>
    <lineage>
        <taxon>Bacteria</taxon>
        <taxon>Bacillati</taxon>
        <taxon>Bacillota</taxon>
        <taxon>Clostridia</taxon>
        <taxon>Eubacteriales</taxon>
        <taxon>Clostridiales Family XVII. Incertae Sedis</taxon>
        <taxon>Sulfobacillus</taxon>
    </lineage>
</organism>
<evidence type="ECO:0000256" key="5">
    <source>
        <dbReference type="ARBA" id="ARBA00022617"/>
    </source>
</evidence>
<feature type="transmembrane region" description="Helical" evidence="12">
    <location>
        <begin position="55"/>
        <end position="73"/>
    </location>
</feature>
<dbReference type="PIRSF" id="PIRSF006446">
    <property type="entry name" value="Cyt_quinol_oxidase_1"/>
    <property type="match status" value="1"/>
</dbReference>
<dbReference type="GO" id="GO:0019646">
    <property type="term" value="P:aerobic electron transport chain"/>
    <property type="evidence" value="ECO:0007669"/>
    <property type="project" value="InterPro"/>
</dbReference>
<protein>
    <submittedName>
        <fullName evidence="13">Cytochrome d ubiquinol oxidase subunit I</fullName>
    </submittedName>
</protein>
<evidence type="ECO:0000256" key="6">
    <source>
        <dbReference type="ARBA" id="ARBA00022692"/>
    </source>
</evidence>
<evidence type="ECO:0000256" key="10">
    <source>
        <dbReference type="ARBA" id="ARBA00023004"/>
    </source>
</evidence>
<feature type="transmembrane region" description="Helical" evidence="12">
    <location>
        <begin position="331"/>
        <end position="355"/>
    </location>
</feature>
<dbReference type="EMBL" id="FWWY01000001">
    <property type="protein sequence ID" value="SMC02274.1"/>
    <property type="molecule type" value="Genomic_DNA"/>
</dbReference>
<dbReference type="STRING" id="28034.BFX07_10410"/>
<evidence type="ECO:0000256" key="12">
    <source>
        <dbReference type="PIRNR" id="PIRNR006446"/>
    </source>
</evidence>
<proteinExistence type="inferred from homology"/>
<keyword evidence="14" id="KW-1185">Reference proteome</keyword>
<dbReference type="Pfam" id="PF01654">
    <property type="entry name" value="Cyt_bd_oxida_I"/>
    <property type="match status" value="1"/>
</dbReference>
<dbReference type="PANTHER" id="PTHR30365:SF15">
    <property type="entry name" value="CYTOCHROME BD UBIQUINOL OXIDASE SUBUNIT 1"/>
    <property type="match status" value="1"/>
</dbReference>
<dbReference type="PANTHER" id="PTHR30365">
    <property type="entry name" value="CYTOCHROME D UBIQUINOL OXIDASE"/>
    <property type="match status" value="1"/>
</dbReference>
<keyword evidence="5 12" id="KW-0349">Heme</keyword>
<evidence type="ECO:0000256" key="1">
    <source>
        <dbReference type="ARBA" id="ARBA00004651"/>
    </source>
</evidence>
<dbReference type="GO" id="GO:0046872">
    <property type="term" value="F:metal ion binding"/>
    <property type="evidence" value="ECO:0007669"/>
    <property type="project" value="UniProtKB-UniRule"/>
</dbReference>
<dbReference type="GO" id="GO:0020037">
    <property type="term" value="F:heme binding"/>
    <property type="evidence" value="ECO:0007669"/>
    <property type="project" value="TreeGrafter"/>
</dbReference>
<gene>
    <name evidence="13" type="ORF">SAMN00768000_0495</name>
</gene>
<evidence type="ECO:0000256" key="8">
    <source>
        <dbReference type="ARBA" id="ARBA00022982"/>
    </source>
</evidence>
<accession>A0A1W1W7L0</accession>
<keyword evidence="9 12" id="KW-1133">Transmembrane helix</keyword>
<evidence type="ECO:0000256" key="11">
    <source>
        <dbReference type="ARBA" id="ARBA00023136"/>
    </source>
</evidence>
<keyword evidence="4 12" id="KW-1003">Cell membrane</keyword>
<name>A0A1W1W7L0_SULTA</name>
<dbReference type="Proteomes" id="UP000192660">
    <property type="component" value="Unassembled WGS sequence"/>
</dbReference>
<keyword evidence="8 12" id="KW-0249">Electron transport</keyword>